<dbReference type="OrthoDB" id="4516955at2"/>
<dbReference type="GO" id="GO:0005576">
    <property type="term" value="C:extracellular region"/>
    <property type="evidence" value="ECO:0007669"/>
    <property type="project" value="TreeGrafter"/>
</dbReference>
<evidence type="ECO:0000256" key="1">
    <source>
        <dbReference type="SAM" id="MobiDB-lite"/>
    </source>
</evidence>
<dbReference type="Pfam" id="PF02470">
    <property type="entry name" value="MlaD"/>
    <property type="match status" value="1"/>
</dbReference>
<keyword evidence="2" id="KW-0472">Membrane</keyword>
<dbReference type="InterPro" id="IPR005693">
    <property type="entry name" value="Mce"/>
</dbReference>
<feature type="region of interest" description="Disordered" evidence="1">
    <location>
        <begin position="1"/>
        <end position="27"/>
    </location>
</feature>
<dbReference type="InterPro" id="IPR052336">
    <property type="entry name" value="MlaD_Phospholipid_Transporter"/>
</dbReference>
<dbReference type="Pfam" id="PF11887">
    <property type="entry name" value="Mce4_CUP1"/>
    <property type="match status" value="1"/>
</dbReference>
<dbReference type="Proteomes" id="UP000286208">
    <property type="component" value="Unassembled WGS sequence"/>
</dbReference>
<feature type="transmembrane region" description="Helical" evidence="2">
    <location>
        <begin position="45"/>
        <end position="67"/>
    </location>
</feature>
<keyword evidence="2" id="KW-0812">Transmembrane</keyword>
<dbReference type="InterPro" id="IPR024516">
    <property type="entry name" value="Mce_C"/>
</dbReference>
<keyword evidence="6" id="KW-1185">Reference proteome</keyword>
<name>A0A3S3BCE4_9NOCA</name>
<dbReference type="InterPro" id="IPR003399">
    <property type="entry name" value="Mce/MlaD"/>
</dbReference>
<dbReference type="NCBIfam" id="TIGR00996">
    <property type="entry name" value="Mtu_fam_mce"/>
    <property type="match status" value="1"/>
</dbReference>
<comment type="caution">
    <text evidence="5">The sequence shown here is derived from an EMBL/GenBank/DDBJ whole genome shotgun (WGS) entry which is preliminary data.</text>
</comment>
<keyword evidence="2" id="KW-1133">Transmembrane helix</keyword>
<accession>A0A3S3BCE4</accession>
<feature type="domain" description="Mammalian cell entry C-terminal" evidence="4">
    <location>
        <begin position="153"/>
        <end position="329"/>
    </location>
</feature>
<evidence type="ECO:0000259" key="3">
    <source>
        <dbReference type="Pfam" id="PF02470"/>
    </source>
</evidence>
<gene>
    <name evidence="5" type="ORF">EGT67_19280</name>
</gene>
<protein>
    <submittedName>
        <fullName evidence="5">MCE family protein</fullName>
    </submittedName>
</protein>
<evidence type="ECO:0000313" key="5">
    <source>
        <dbReference type="EMBL" id="RVW08067.1"/>
    </source>
</evidence>
<sequence length="462" mass="48578">MIYDSTGPSESTAAEDDDTNVSAQSAAPAEAIEVTETARPGWRKWMVPGLVIALVAAVGLGAAVFLLPGFGKNTVYAHFVSTTGLYEGDDVRVLGVKVGTVEKIEPGENDATVTMYVDNDVHIPADAKAVIVAQNLVSSRFVQLTPVYSGGDEMADGATISIDRTAVPVEWDEIKTELTKLSTALGPDAFDEQGSLARFIDTAGANLEGNGDALRQTLRELSDTMRTLSEGRTDLFSTIRNLQAFVSALSSSNQQIVQFGGRLASVSDLLASSSDELGTALSDLNLAVGDVQRFVADNRDGLSESVQRLADATQVLADKRPEIERVLHAGPTSLANFYQIYKPKQGSLTGAIALSNFRNPVNWICGSIEAAATSTAERSADLCKQQLGPVLESMTMNYPPIMTNPAIGEFALPGDVEFTEPGLEQAAAGGAPVSAVKSPLDAAPTATVPKDLTGLMQPGGGR</sequence>
<dbReference type="AlphaFoldDB" id="A0A3S3BCE4"/>
<organism evidence="5 6">
    <name type="scientific">Prescottella agglutinans</name>
    <dbReference type="NCBI Taxonomy" id="1644129"/>
    <lineage>
        <taxon>Bacteria</taxon>
        <taxon>Bacillati</taxon>
        <taxon>Actinomycetota</taxon>
        <taxon>Actinomycetes</taxon>
        <taxon>Mycobacteriales</taxon>
        <taxon>Nocardiaceae</taxon>
        <taxon>Prescottella</taxon>
    </lineage>
</organism>
<dbReference type="PANTHER" id="PTHR33371:SF4">
    <property type="entry name" value="INTERMEMBRANE PHOSPHOLIPID TRANSPORT SYSTEM BINDING PROTEIN MLAD"/>
    <property type="match status" value="1"/>
</dbReference>
<feature type="compositionally biased region" description="Polar residues" evidence="1">
    <location>
        <begin position="1"/>
        <end position="12"/>
    </location>
</feature>
<evidence type="ECO:0000259" key="4">
    <source>
        <dbReference type="Pfam" id="PF11887"/>
    </source>
</evidence>
<proteinExistence type="predicted"/>
<feature type="domain" description="Mce/MlaD" evidence="3">
    <location>
        <begin position="72"/>
        <end position="146"/>
    </location>
</feature>
<evidence type="ECO:0000313" key="6">
    <source>
        <dbReference type="Proteomes" id="UP000286208"/>
    </source>
</evidence>
<feature type="region of interest" description="Disordered" evidence="1">
    <location>
        <begin position="440"/>
        <end position="462"/>
    </location>
</feature>
<dbReference type="EMBL" id="RKLP01000010">
    <property type="protein sequence ID" value="RVW08067.1"/>
    <property type="molecule type" value="Genomic_DNA"/>
</dbReference>
<dbReference type="PANTHER" id="PTHR33371">
    <property type="entry name" value="INTERMEMBRANE PHOSPHOLIPID TRANSPORT SYSTEM BINDING PROTEIN MLAD-RELATED"/>
    <property type="match status" value="1"/>
</dbReference>
<reference evidence="5 6" key="1">
    <citation type="submission" date="2018-11" db="EMBL/GenBank/DDBJ databases">
        <title>Rhodococcus spongicola sp. nov. and Rhodococcus xishaensis sp. nov. from marine sponges.</title>
        <authorList>
            <person name="Li L."/>
            <person name="Lin H.W."/>
        </authorList>
    </citation>
    <scope>NUCLEOTIDE SEQUENCE [LARGE SCALE GENOMIC DNA]</scope>
    <source>
        <strain evidence="5 6">CCTCC AB2014297</strain>
    </source>
</reference>
<evidence type="ECO:0000256" key="2">
    <source>
        <dbReference type="SAM" id="Phobius"/>
    </source>
</evidence>